<feature type="domain" description="HipA N-terminal subdomain 1" evidence="1">
    <location>
        <begin position="34"/>
        <end position="123"/>
    </location>
</feature>
<evidence type="ECO:0000259" key="1">
    <source>
        <dbReference type="Pfam" id="PF13657"/>
    </source>
</evidence>
<dbReference type="Pfam" id="PF13657">
    <property type="entry name" value="Couple_hipA"/>
    <property type="match status" value="1"/>
</dbReference>
<evidence type="ECO:0000313" key="2">
    <source>
        <dbReference type="EMBL" id="RNI39889.1"/>
    </source>
</evidence>
<accession>A0A3M9NQ25</accession>
<gene>
    <name evidence="2" type="ORF">EFY79_00875</name>
</gene>
<dbReference type="OrthoDB" id="1093800at2"/>
<dbReference type="InterPro" id="IPR017508">
    <property type="entry name" value="HipA_N1"/>
</dbReference>
<reference evidence="2 3" key="1">
    <citation type="submission" date="2018-11" db="EMBL/GenBank/DDBJ databases">
        <title>Draft genome sequence of Ferruginibacter sp. BO-59.</title>
        <authorList>
            <person name="Im W.T."/>
        </authorList>
    </citation>
    <scope>NUCLEOTIDE SEQUENCE [LARGE SCALE GENOMIC DNA]</scope>
    <source>
        <strain evidence="2 3">BO-59</strain>
    </source>
</reference>
<name>A0A3M9NQ25_9BACT</name>
<dbReference type="EMBL" id="RJJR01000001">
    <property type="protein sequence ID" value="RNI39889.1"/>
    <property type="molecule type" value="Genomic_DNA"/>
</dbReference>
<protein>
    <recommendedName>
        <fullName evidence="1">HipA N-terminal subdomain 1 domain-containing protein</fullName>
    </recommendedName>
</protein>
<dbReference type="AlphaFoldDB" id="A0A3M9NQ25"/>
<dbReference type="Proteomes" id="UP000267223">
    <property type="component" value="Unassembled WGS sequence"/>
</dbReference>
<organism evidence="2 3">
    <name type="scientific">Hanamia caeni</name>
    <dbReference type="NCBI Taxonomy" id="2294116"/>
    <lineage>
        <taxon>Bacteria</taxon>
        <taxon>Pseudomonadati</taxon>
        <taxon>Bacteroidota</taxon>
        <taxon>Chitinophagia</taxon>
        <taxon>Chitinophagales</taxon>
        <taxon>Chitinophagaceae</taxon>
        <taxon>Hanamia</taxon>
    </lineage>
</organism>
<comment type="caution">
    <text evidence="2">The sequence shown here is derived from an EMBL/GenBank/DDBJ whole genome shotgun (WGS) entry which is preliminary data.</text>
</comment>
<dbReference type="RefSeq" id="WP_123118780.1">
    <property type="nucleotide sequence ID" value="NZ_RJJR01000001.1"/>
</dbReference>
<dbReference type="NCBIfam" id="TIGR03071">
    <property type="entry name" value="couple_hipA"/>
    <property type="match status" value="1"/>
</dbReference>
<keyword evidence="3" id="KW-1185">Reference proteome</keyword>
<sequence>MIRKIMNWFSKGDNDPEWSVELPKGETAKFILKVDNIRVGTLHCEKGAWFFKYSEEFKNHSHIYNRIVGFPDLNKTYTSDTLWPFFRIRIPGLKQPAIQEIMSKEKIDKSNEVELLKRFGHKSISNSYELESA</sequence>
<evidence type="ECO:0000313" key="3">
    <source>
        <dbReference type="Proteomes" id="UP000267223"/>
    </source>
</evidence>
<proteinExistence type="predicted"/>